<keyword evidence="4" id="KW-1185">Reference proteome</keyword>
<dbReference type="EMBL" id="KZ613958">
    <property type="protein sequence ID" value="PMD32800.1"/>
    <property type="molecule type" value="Genomic_DNA"/>
</dbReference>
<proteinExistence type="predicted"/>
<dbReference type="InterPro" id="IPR011990">
    <property type="entry name" value="TPR-like_helical_dom_sf"/>
</dbReference>
<sequence length="814" mass="91701">MSRNMTNKAVTSQSQSFASSPFTPVARSSRRARNDERRDSLKEEIFEIYILKDSTLQDTKQLTEDRHGFVASVRKWKEKLKEWNFDKNISASDMTIVLSKAEKRAREEGKETAIFHGGTPITRERIEQFKRRKTCRKDIEVSPSADTPKNITYHTPEPGSPNPVFLGAEQNVSPILENDEVSLADVLPRPRTAVSGSYRSAKIPELATVVEMPAGEEESEEGLSFSTATRASYSRNALHQPDPITTSVEFTTSTEDLHPEQASSATLDLRDSSKNDPLTREQPSDLNDNCEILLPDAGSINENLHRLSLSIPKLFVLEFSVRATKATSVKKTSTKERYASILARPLGEQMATRTLKTSMESDESHETTWSLESPKLMSDTQLWDTGSNNSVLAQANTTPVASEGTIKTALEFHSQGWLTTAIFEILAGTGSSEFEAQRTFSENLWHLGPSFEKKHYMEEALMAYDLIHAGYQVTRRSWTDRENIKCLVYRARVLRKMEKVDQSEALYREAIKALQERGDGNCELECLLDLADFLSARDMDFEALSLLLHAYIGKSWCTDTSAENQKMLELLNCVQRIHSKTETGEGFASVTAIISRMRTIQMRRIDAHNYQNLWFELVQLGSHYSSFEKFKLADLCFGFSAPRGNSNTNPKNRLRLAQFRKERSVHCKRQGKFSESLWYLTLAFNQLLSLGPGDYDGIEEEEGDLVVILTQLLDDLCPERLIECHPEEHSAIIIAWGKARTAFDKLYRHRVQSRARELVYSNYTKFGLNAHQGAISLSSNGSSMLSRESLNSFGVTYSVGSASSIVSNSVFMVP</sequence>
<dbReference type="SUPFAM" id="SSF48452">
    <property type="entry name" value="TPR-like"/>
    <property type="match status" value="1"/>
</dbReference>
<dbReference type="AlphaFoldDB" id="A0A2J6R2Q2"/>
<accession>A0A2J6R2Q2</accession>
<feature type="region of interest" description="Disordered" evidence="1">
    <location>
        <begin position="253"/>
        <end position="287"/>
    </location>
</feature>
<feature type="domain" description="Clr5" evidence="2">
    <location>
        <begin position="39"/>
        <end position="87"/>
    </location>
</feature>
<name>A0A2J6R2Q2_HYAVF</name>
<reference evidence="3 4" key="1">
    <citation type="submission" date="2016-04" db="EMBL/GenBank/DDBJ databases">
        <title>A degradative enzymes factory behind the ericoid mycorrhizal symbiosis.</title>
        <authorList>
            <consortium name="DOE Joint Genome Institute"/>
            <person name="Martino E."/>
            <person name="Morin E."/>
            <person name="Grelet G."/>
            <person name="Kuo A."/>
            <person name="Kohler A."/>
            <person name="Daghino S."/>
            <person name="Barry K."/>
            <person name="Choi C."/>
            <person name="Cichocki N."/>
            <person name="Clum A."/>
            <person name="Copeland A."/>
            <person name="Hainaut M."/>
            <person name="Haridas S."/>
            <person name="Labutti K."/>
            <person name="Lindquist E."/>
            <person name="Lipzen A."/>
            <person name="Khouja H.-R."/>
            <person name="Murat C."/>
            <person name="Ohm R."/>
            <person name="Olson A."/>
            <person name="Spatafora J."/>
            <person name="Veneault-Fourrey C."/>
            <person name="Henrissat B."/>
            <person name="Grigoriev I."/>
            <person name="Martin F."/>
            <person name="Perotto S."/>
        </authorList>
    </citation>
    <scope>NUCLEOTIDE SEQUENCE [LARGE SCALE GENOMIC DNA]</scope>
    <source>
        <strain evidence="3 4">F</strain>
    </source>
</reference>
<dbReference type="PANTHER" id="PTHR38788">
    <property type="entry name" value="CLR5 DOMAIN-CONTAINING PROTEIN"/>
    <property type="match status" value="1"/>
</dbReference>
<dbReference type="Pfam" id="PF14420">
    <property type="entry name" value="Clr5"/>
    <property type="match status" value="1"/>
</dbReference>
<feature type="compositionally biased region" description="Basic and acidic residues" evidence="1">
    <location>
        <begin position="268"/>
        <end position="283"/>
    </location>
</feature>
<dbReference type="OrthoDB" id="5986190at2759"/>
<dbReference type="Proteomes" id="UP000235786">
    <property type="component" value="Unassembled WGS sequence"/>
</dbReference>
<protein>
    <recommendedName>
        <fullName evidence="2">Clr5 domain-containing protein</fullName>
    </recommendedName>
</protein>
<gene>
    <name evidence="3" type="ORF">L207DRAFT_640033</name>
</gene>
<feature type="compositionally biased region" description="Polar residues" evidence="1">
    <location>
        <begin position="144"/>
        <end position="153"/>
    </location>
</feature>
<dbReference type="InterPro" id="IPR025676">
    <property type="entry name" value="Clr5_dom"/>
</dbReference>
<feature type="region of interest" description="Disordered" evidence="1">
    <location>
        <begin position="1"/>
        <end position="37"/>
    </location>
</feature>
<evidence type="ECO:0000313" key="4">
    <source>
        <dbReference type="Proteomes" id="UP000235786"/>
    </source>
</evidence>
<organism evidence="3 4">
    <name type="scientific">Hyaloscypha variabilis (strain UAMH 11265 / GT02V1 / F)</name>
    <name type="common">Meliniomyces variabilis</name>
    <dbReference type="NCBI Taxonomy" id="1149755"/>
    <lineage>
        <taxon>Eukaryota</taxon>
        <taxon>Fungi</taxon>
        <taxon>Dikarya</taxon>
        <taxon>Ascomycota</taxon>
        <taxon>Pezizomycotina</taxon>
        <taxon>Leotiomycetes</taxon>
        <taxon>Helotiales</taxon>
        <taxon>Hyaloscyphaceae</taxon>
        <taxon>Hyaloscypha</taxon>
        <taxon>Hyaloscypha variabilis</taxon>
    </lineage>
</organism>
<evidence type="ECO:0000313" key="3">
    <source>
        <dbReference type="EMBL" id="PMD32800.1"/>
    </source>
</evidence>
<evidence type="ECO:0000259" key="2">
    <source>
        <dbReference type="Pfam" id="PF14420"/>
    </source>
</evidence>
<feature type="region of interest" description="Disordered" evidence="1">
    <location>
        <begin position="141"/>
        <end position="161"/>
    </location>
</feature>
<feature type="compositionally biased region" description="Polar residues" evidence="1">
    <location>
        <begin position="1"/>
        <end position="22"/>
    </location>
</feature>
<evidence type="ECO:0000256" key="1">
    <source>
        <dbReference type="SAM" id="MobiDB-lite"/>
    </source>
</evidence>
<dbReference type="PANTHER" id="PTHR38788:SF3">
    <property type="entry name" value="CLR5 DOMAIN-CONTAINING PROTEIN"/>
    <property type="match status" value="1"/>
</dbReference>